<name>A0ABV2ALL6_9EUKA</name>
<dbReference type="EMBL" id="JBDODL010000546">
    <property type="protein sequence ID" value="MES1920197.1"/>
    <property type="molecule type" value="Genomic_DNA"/>
</dbReference>
<proteinExistence type="predicted"/>
<accession>A0ABV2ALL6</accession>
<gene>
    <name evidence="1" type="ORF">MHBO_001893</name>
</gene>
<reference evidence="1 2" key="1">
    <citation type="journal article" date="2024" name="BMC Biol.">
        <title>Comparative genomics of Ascetosporea gives new insight into the evolutionary basis for animal parasitism in Rhizaria.</title>
        <authorList>
            <person name="Hiltunen Thoren M."/>
            <person name="Onut-Brannstrom I."/>
            <person name="Alfjorden A."/>
            <person name="Peckova H."/>
            <person name="Swords F."/>
            <person name="Hooper C."/>
            <person name="Holzer A.S."/>
            <person name="Bass D."/>
            <person name="Burki F."/>
        </authorList>
    </citation>
    <scope>NUCLEOTIDE SEQUENCE [LARGE SCALE GENOMIC DNA]</scope>
    <source>
        <strain evidence="1">20-A016</strain>
    </source>
</reference>
<protein>
    <submittedName>
        <fullName evidence="1">Uncharacterized protein</fullName>
    </submittedName>
</protein>
<sequence>MDDVEKLNETMRFFDFAYTKQSSFSGTLCFEIRTKDDQILTRTVRINGPKRTINIYEDRPKDIEIDCDLELSLETFLELYSGKHPLPYLINGSVRIENVWSKRSVISGFSRCFNFESENWDKFYQQEKAPEIKLKQESLNAKNDMRRNPTDSQIPKDINESTTSYSVLSNSCFKEFWSVEEQRQIFINPCFRKKEFNIFSKPAMLQIWRSPRPSKILKAISSFFGNKKF</sequence>
<organism evidence="1 2">
    <name type="scientific">Bonamia ostreae</name>
    <dbReference type="NCBI Taxonomy" id="126728"/>
    <lineage>
        <taxon>Eukaryota</taxon>
        <taxon>Sar</taxon>
        <taxon>Rhizaria</taxon>
        <taxon>Endomyxa</taxon>
        <taxon>Ascetosporea</taxon>
        <taxon>Haplosporida</taxon>
        <taxon>Bonamia</taxon>
    </lineage>
</organism>
<evidence type="ECO:0000313" key="1">
    <source>
        <dbReference type="EMBL" id="MES1920197.1"/>
    </source>
</evidence>
<comment type="caution">
    <text evidence="1">The sequence shown here is derived from an EMBL/GenBank/DDBJ whole genome shotgun (WGS) entry which is preliminary data.</text>
</comment>
<dbReference type="Proteomes" id="UP001439008">
    <property type="component" value="Unassembled WGS sequence"/>
</dbReference>
<keyword evidence="2" id="KW-1185">Reference proteome</keyword>
<evidence type="ECO:0000313" key="2">
    <source>
        <dbReference type="Proteomes" id="UP001439008"/>
    </source>
</evidence>